<evidence type="ECO:0000256" key="1">
    <source>
        <dbReference type="SAM" id="MobiDB-lite"/>
    </source>
</evidence>
<gene>
    <name evidence="4" type="ORF">NEA10_10755</name>
</gene>
<dbReference type="Pfam" id="PF05860">
    <property type="entry name" value="TPS"/>
    <property type="match status" value="1"/>
</dbReference>
<dbReference type="InterPro" id="IPR012334">
    <property type="entry name" value="Pectin_lyas_fold"/>
</dbReference>
<organism evidence="4 5">
    <name type="scientific">Phormidium yuhuli AB48</name>
    <dbReference type="NCBI Taxonomy" id="2940671"/>
    <lineage>
        <taxon>Bacteria</taxon>
        <taxon>Bacillati</taxon>
        <taxon>Cyanobacteriota</taxon>
        <taxon>Cyanophyceae</taxon>
        <taxon>Oscillatoriophycideae</taxon>
        <taxon>Oscillatoriales</taxon>
        <taxon>Oscillatoriaceae</taxon>
        <taxon>Phormidium</taxon>
        <taxon>Phormidium yuhuli</taxon>
    </lineage>
</organism>
<dbReference type="EMBL" id="CP098611">
    <property type="protein sequence ID" value="USR89374.1"/>
    <property type="molecule type" value="Genomic_DNA"/>
</dbReference>
<proteinExistence type="predicted"/>
<feature type="region of interest" description="Disordered" evidence="1">
    <location>
        <begin position="858"/>
        <end position="882"/>
    </location>
</feature>
<dbReference type="SUPFAM" id="SSF51126">
    <property type="entry name" value="Pectin lyase-like"/>
    <property type="match status" value="4"/>
</dbReference>
<reference evidence="4" key="1">
    <citation type="submission" date="2022-06" db="EMBL/GenBank/DDBJ databases">
        <title>Genome sequence of Phormidium yuhuli AB48 isolated from an industrial photobioreactor environment.</title>
        <authorList>
            <person name="Qiu Y."/>
            <person name="Noonan A.J.C."/>
            <person name="Dofher K."/>
            <person name="Koch M."/>
            <person name="Kieft B."/>
            <person name="Lin X."/>
            <person name="Ziels R.M."/>
            <person name="Hallam S.J."/>
        </authorList>
    </citation>
    <scope>NUCLEOTIDE SEQUENCE</scope>
    <source>
        <strain evidence="4">AB48</strain>
    </source>
</reference>
<feature type="chain" id="PRO_5046486485" evidence="2">
    <location>
        <begin position="25"/>
        <end position="914"/>
    </location>
</feature>
<evidence type="ECO:0000256" key="2">
    <source>
        <dbReference type="SAM" id="SignalP"/>
    </source>
</evidence>
<dbReference type="NCBIfam" id="TIGR01901">
    <property type="entry name" value="adhes_NPXG"/>
    <property type="match status" value="1"/>
</dbReference>
<dbReference type="Gene3D" id="2.160.20.10">
    <property type="entry name" value="Single-stranded right-handed beta-helix, Pectin lyase-like"/>
    <property type="match status" value="2"/>
</dbReference>
<protein>
    <submittedName>
        <fullName evidence="4">Filamentous hemagglutinin N-terminal domain-containing protein</fullName>
    </submittedName>
</protein>
<evidence type="ECO:0000313" key="4">
    <source>
        <dbReference type="EMBL" id="USR89374.1"/>
    </source>
</evidence>
<feature type="compositionally biased region" description="Polar residues" evidence="1">
    <location>
        <begin position="861"/>
        <end position="882"/>
    </location>
</feature>
<keyword evidence="5" id="KW-1185">Reference proteome</keyword>
<dbReference type="Proteomes" id="UP001056708">
    <property type="component" value="Chromosome"/>
</dbReference>
<keyword evidence="2" id="KW-0732">Signal</keyword>
<dbReference type="RefSeq" id="WP_252659723.1">
    <property type="nucleotide sequence ID" value="NZ_CP098611.1"/>
</dbReference>
<dbReference type="SMART" id="SM00912">
    <property type="entry name" value="Haemagg_act"/>
    <property type="match status" value="1"/>
</dbReference>
<evidence type="ECO:0000313" key="5">
    <source>
        <dbReference type="Proteomes" id="UP001056708"/>
    </source>
</evidence>
<name>A0ABY5AJI9_9CYAN</name>
<feature type="domain" description="Filamentous haemagglutinin FhaB/tRNA nuclease CdiA-like TPS" evidence="3">
    <location>
        <begin position="29"/>
        <end position="140"/>
    </location>
</feature>
<sequence>MKSSSVASLSLLLLLAVSPSASLAQITPDQTLPNPSQVSPDGNQLRLQGGTAAEGNLFHSFEQFSIPLGMEAIFENSPEIQRIFSRVTGNLPSNLDGRLSAQGGADVFLLNPNGILFGENAQLNLGGSFYGSSGEFIEFADGSRFSAANGSSSVLSVTVPVGLGFGSNSGPVVNRSQALNEQGESVGLSLNPGATLSLSGGQVEMLGGRARVVDGQIVLATVADGRLSLRMEEGLESGQMQGRILLSDGALLDTSGPVGGGIWLLGDRLRVQNDSQILADTYGAGDGQGIHLELGELVVIDNSLISTSSFGSGRSGDLNIVANHILVDGAGDLQSSLERLFSLDAIETPQQVGIGLYAMAFADGPAGNINLRATSLQLTNASFISTTTVAEGQGGMINAEISESLVLDGSQLIAETLGNGNAGGVNLQARTIFIGDGGGIFVSTFGGGDGGTVNLQARDTIEIAGTTPNGLFNSGIGSNAFSQAITRAGTINLEAGEIVIRDGGSIGTVTFGEAQAGTIVIRARDRVEVRGISAVGNNPANIASRSEGGGAAGDIEITTGRFILGDGAELLTSTSDSGAAGRLTVRASNSVLISGGVTTTNGDGEPLILRSGLRSDSTLERLPSPIPSSEADVLGAAGDVTVVTPELRLENGAQIVVSSVGEGERGGNLTLEAPRLQLVNGSRLVAETASDVGGNISITSEDLRLSNQSSISTNAIGAATGGNIQINTATLLALENSDITANAQEGAGGQVQISAQGVFGTRVRDRLTDESDITASSERGAEFSGLVEIASPDRQLDSSLVELASEFIPVDQLVADSCLTRRTAAGQFTVTGTGGLPETPFDASAGRYSLLGVVGREENSETVSAHPASSDTAPTPETWQLGQPIQEAQGIQQTADGRLWLGRPQRRDRPCGAS</sequence>
<accession>A0ABY5AJI9</accession>
<evidence type="ECO:0000259" key="3">
    <source>
        <dbReference type="SMART" id="SM00912"/>
    </source>
</evidence>
<feature type="signal peptide" evidence="2">
    <location>
        <begin position="1"/>
        <end position="24"/>
    </location>
</feature>
<dbReference type="InterPro" id="IPR008638">
    <property type="entry name" value="FhaB/CdiA-like_TPS"/>
</dbReference>
<dbReference type="InterPro" id="IPR011050">
    <property type="entry name" value="Pectin_lyase_fold/virulence"/>
</dbReference>